<dbReference type="EMBL" id="MCIA01000016">
    <property type="protein sequence ID" value="RKD31685.1"/>
    <property type="molecule type" value="Genomic_DNA"/>
</dbReference>
<dbReference type="Pfam" id="PF05402">
    <property type="entry name" value="PqqD"/>
    <property type="match status" value="1"/>
</dbReference>
<evidence type="ECO:0008006" key="3">
    <source>
        <dbReference type="Google" id="ProtNLM"/>
    </source>
</evidence>
<proteinExistence type="predicted"/>
<protein>
    <recommendedName>
        <fullName evidence="3">PqqD family protein</fullName>
    </recommendedName>
</protein>
<dbReference type="Proteomes" id="UP000284277">
    <property type="component" value="Unassembled WGS sequence"/>
</dbReference>
<reference evidence="1 2" key="1">
    <citation type="submission" date="2016-08" db="EMBL/GenBank/DDBJ databases">
        <title>A new outlook on sporulation: Clostridium algidixylanolyticum.</title>
        <authorList>
            <person name="Poppleton D.I."/>
            <person name="Gribaldo S."/>
        </authorList>
    </citation>
    <scope>NUCLEOTIDE SEQUENCE [LARGE SCALE GENOMIC DNA]</scope>
    <source>
        <strain evidence="1 2">SPL73</strain>
    </source>
</reference>
<evidence type="ECO:0000313" key="2">
    <source>
        <dbReference type="Proteomes" id="UP000284277"/>
    </source>
</evidence>
<name>A0A419T2J0_9FIRM</name>
<gene>
    <name evidence="1" type="ORF">BET01_19350</name>
</gene>
<evidence type="ECO:0000313" key="1">
    <source>
        <dbReference type="EMBL" id="RKD31685.1"/>
    </source>
</evidence>
<accession>A0A419T2J0</accession>
<organism evidence="1 2">
    <name type="scientific">Lacrimispora algidixylanolytica</name>
    <dbReference type="NCBI Taxonomy" id="94868"/>
    <lineage>
        <taxon>Bacteria</taxon>
        <taxon>Bacillati</taxon>
        <taxon>Bacillota</taxon>
        <taxon>Clostridia</taxon>
        <taxon>Lachnospirales</taxon>
        <taxon>Lachnospiraceae</taxon>
        <taxon>Lacrimispora</taxon>
    </lineage>
</organism>
<dbReference type="AlphaFoldDB" id="A0A419T2J0"/>
<dbReference type="OrthoDB" id="9795908at2"/>
<comment type="caution">
    <text evidence="1">The sequence shown here is derived from an EMBL/GenBank/DDBJ whole genome shotgun (WGS) entry which is preliminary data.</text>
</comment>
<keyword evidence="2" id="KW-1185">Reference proteome</keyword>
<dbReference type="InterPro" id="IPR008792">
    <property type="entry name" value="PQQD"/>
</dbReference>
<sequence length="102" mass="11435">MIIKHVRLKPGFVLKELGGEFCIFDERDSQNGSLNGLPSVNETCIFLWNSLERGTKVTDLVSLLSAEKDIDEEDATLELEEFLAKLIHGNVIEIEESGKGDW</sequence>
<dbReference type="RefSeq" id="WP_158585041.1">
    <property type="nucleotide sequence ID" value="NZ_MCIA01000016.1"/>
</dbReference>